<evidence type="ECO:0000313" key="5">
    <source>
        <dbReference type="Proteomes" id="UP000467201"/>
    </source>
</evidence>
<dbReference type="Proteomes" id="UP000467201">
    <property type="component" value="Chromosome"/>
</dbReference>
<protein>
    <submittedName>
        <fullName evidence="3">Anti-anti-sigma factor</fullName>
    </submittedName>
    <submittedName>
        <fullName evidence="2">Sulfate transporter</fullName>
    </submittedName>
</protein>
<dbReference type="InterPro" id="IPR036513">
    <property type="entry name" value="STAS_dom_sf"/>
</dbReference>
<name>A0A1X1SX73_9MYCO</name>
<dbReference type="Proteomes" id="UP000193564">
    <property type="component" value="Unassembled WGS sequence"/>
</dbReference>
<accession>A0A1X1SX73</accession>
<dbReference type="AlphaFoldDB" id="A0A1X1SX73"/>
<dbReference type="RefSeq" id="WP_085192823.1">
    <property type="nucleotide sequence ID" value="NZ_AP022605.1"/>
</dbReference>
<dbReference type="PROSITE" id="PS50801">
    <property type="entry name" value="STAS"/>
    <property type="match status" value="1"/>
</dbReference>
<dbReference type="Gene3D" id="3.30.750.24">
    <property type="entry name" value="STAS domain"/>
    <property type="match status" value="1"/>
</dbReference>
<dbReference type="STRING" id="126673.AWC01_18410"/>
<organism evidence="3 4">
    <name type="scientific">Mycolicibacterium doricum</name>
    <dbReference type="NCBI Taxonomy" id="126673"/>
    <lineage>
        <taxon>Bacteria</taxon>
        <taxon>Bacillati</taxon>
        <taxon>Actinomycetota</taxon>
        <taxon>Actinomycetes</taxon>
        <taxon>Mycobacteriales</taxon>
        <taxon>Mycobacteriaceae</taxon>
        <taxon>Mycolicibacterium</taxon>
    </lineage>
</organism>
<evidence type="ECO:0000313" key="2">
    <source>
        <dbReference type="EMBL" id="BBZ07947.1"/>
    </source>
</evidence>
<evidence type="ECO:0000259" key="1">
    <source>
        <dbReference type="PROSITE" id="PS50801"/>
    </source>
</evidence>
<reference evidence="3 4" key="1">
    <citation type="submission" date="2016-01" db="EMBL/GenBank/DDBJ databases">
        <title>The new phylogeny of the genus Mycobacterium.</title>
        <authorList>
            <person name="Tarcisio F."/>
            <person name="Conor M."/>
            <person name="Antonella G."/>
            <person name="Elisabetta G."/>
            <person name="Giulia F.S."/>
            <person name="Sara T."/>
            <person name="Anna F."/>
            <person name="Clotilde B."/>
            <person name="Roberto B."/>
            <person name="Veronica D.S."/>
            <person name="Fabio R."/>
            <person name="Monica P."/>
            <person name="Olivier J."/>
            <person name="Enrico T."/>
            <person name="Nicola S."/>
        </authorList>
    </citation>
    <scope>NUCLEOTIDE SEQUENCE [LARGE SCALE GENOMIC DNA]</scope>
    <source>
        <strain evidence="3 4">DSM 44339</strain>
    </source>
</reference>
<dbReference type="EMBL" id="AP022605">
    <property type="protein sequence ID" value="BBZ07947.1"/>
    <property type="molecule type" value="Genomic_DNA"/>
</dbReference>
<evidence type="ECO:0000313" key="3">
    <source>
        <dbReference type="EMBL" id="ORV35609.1"/>
    </source>
</evidence>
<dbReference type="InterPro" id="IPR002645">
    <property type="entry name" value="STAS_dom"/>
</dbReference>
<dbReference type="CDD" id="cd07043">
    <property type="entry name" value="STAS_anti-anti-sigma_factors"/>
    <property type="match status" value="1"/>
</dbReference>
<dbReference type="Pfam" id="PF01740">
    <property type="entry name" value="STAS"/>
    <property type="match status" value="1"/>
</dbReference>
<gene>
    <name evidence="3" type="ORF">AWC01_18410</name>
    <name evidence="2" type="ORF">MDOR_21160</name>
</gene>
<sequence length="148" mass="16154">MIDVGTVRVFRPDPSAAHASQQCGRAVFSIRSLSPTLSVITASGEIDATNGRELGRYVERHTAPATQLIVDLSEVSFFGSQGFSALHYISVSCTRIDVDWVIVPSGEVRRLLRICDPQGELPFAEGVDSARARVDRVTRRRQPASWAG</sequence>
<evidence type="ECO:0000313" key="4">
    <source>
        <dbReference type="Proteomes" id="UP000193564"/>
    </source>
</evidence>
<dbReference type="KEGG" id="mdr:MDOR_21160"/>
<dbReference type="OrthoDB" id="3697150at2"/>
<proteinExistence type="predicted"/>
<reference evidence="2" key="3">
    <citation type="submission" date="2020-02" db="EMBL/GenBank/DDBJ databases">
        <authorList>
            <person name="Matsumoto Y."/>
            <person name="Motooka D."/>
            <person name="Nakamura S."/>
        </authorList>
    </citation>
    <scope>NUCLEOTIDE SEQUENCE</scope>
    <source>
        <strain evidence="2">JCM 12405</strain>
    </source>
</reference>
<keyword evidence="4" id="KW-1185">Reference proteome</keyword>
<dbReference type="EMBL" id="LQOS01000072">
    <property type="protein sequence ID" value="ORV35609.1"/>
    <property type="molecule type" value="Genomic_DNA"/>
</dbReference>
<reference evidence="2 5" key="2">
    <citation type="journal article" date="2019" name="Emerg. Microbes Infect.">
        <title>Comprehensive subspecies identification of 175 nontuberculous mycobacteria species based on 7547 genomic profiles.</title>
        <authorList>
            <person name="Matsumoto Y."/>
            <person name="Kinjo T."/>
            <person name="Motooka D."/>
            <person name="Nabeya D."/>
            <person name="Jung N."/>
            <person name="Uechi K."/>
            <person name="Horii T."/>
            <person name="Iida T."/>
            <person name="Fujita J."/>
            <person name="Nakamura S."/>
        </authorList>
    </citation>
    <scope>NUCLEOTIDE SEQUENCE [LARGE SCALE GENOMIC DNA]</scope>
    <source>
        <strain evidence="2 5">JCM 12405</strain>
    </source>
</reference>
<feature type="domain" description="STAS" evidence="1">
    <location>
        <begin position="35"/>
        <end position="86"/>
    </location>
</feature>
<dbReference type="SUPFAM" id="SSF52091">
    <property type="entry name" value="SpoIIaa-like"/>
    <property type="match status" value="1"/>
</dbReference>